<feature type="compositionally biased region" description="Basic and acidic residues" evidence="4">
    <location>
        <begin position="42"/>
        <end position="64"/>
    </location>
</feature>
<evidence type="ECO:0000313" key="6">
    <source>
        <dbReference type="Proteomes" id="UP000095300"/>
    </source>
</evidence>
<sequence length="83" mass="9136">MLGSIRRITQSLSTQQIRLMSKGKGKGGAGGKSGAAPEAEGNVDKVKAAREEEFFHKQKNEQLKKLKTKKEPKKPKGTEENKK</sequence>
<keyword evidence="6" id="KW-1185">Reference proteome</keyword>
<dbReference type="SUPFAM" id="SSF64602">
    <property type="entry name" value="F1 ATPase inhibitor, IF1, C-terminal domain"/>
    <property type="match status" value="1"/>
</dbReference>
<name>A0A1I8Q8A6_STOCA</name>
<evidence type="ECO:0000256" key="1">
    <source>
        <dbReference type="ARBA" id="ARBA00004173"/>
    </source>
</evidence>
<protein>
    <submittedName>
        <fullName evidence="5">Uncharacterized protein</fullName>
    </submittedName>
</protein>
<reference evidence="5" key="1">
    <citation type="submission" date="2020-05" db="UniProtKB">
        <authorList>
            <consortium name="EnsemblMetazoa"/>
        </authorList>
    </citation>
    <scope>IDENTIFICATION</scope>
    <source>
        <strain evidence="5">USDA</strain>
    </source>
</reference>
<evidence type="ECO:0000256" key="2">
    <source>
        <dbReference type="ARBA" id="ARBA00010901"/>
    </source>
</evidence>
<dbReference type="GO" id="GO:0042030">
    <property type="term" value="F:ATPase inhibitor activity"/>
    <property type="evidence" value="ECO:0007669"/>
    <property type="project" value="InterPro"/>
</dbReference>
<dbReference type="Gene3D" id="1.20.5.500">
    <property type="entry name" value="Single helix bin"/>
    <property type="match status" value="1"/>
</dbReference>
<comment type="subcellular location">
    <subcellularLocation>
        <location evidence="1">Mitochondrion</location>
    </subcellularLocation>
</comment>
<dbReference type="GO" id="GO:0005739">
    <property type="term" value="C:mitochondrion"/>
    <property type="evidence" value="ECO:0007669"/>
    <property type="project" value="UniProtKB-SubCell"/>
</dbReference>
<evidence type="ECO:0000256" key="3">
    <source>
        <dbReference type="ARBA" id="ARBA00023128"/>
    </source>
</evidence>
<evidence type="ECO:0000256" key="4">
    <source>
        <dbReference type="SAM" id="MobiDB-lite"/>
    </source>
</evidence>
<feature type="compositionally biased region" description="Basic and acidic residues" evidence="4">
    <location>
        <begin position="74"/>
        <end position="83"/>
    </location>
</feature>
<dbReference type="Pfam" id="PF04568">
    <property type="entry name" value="IATP"/>
    <property type="match status" value="1"/>
</dbReference>
<evidence type="ECO:0000313" key="5">
    <source>
        <dbReference type="EnsemblMetazoa" id="SCAU014808-PA"/>
    </source>
</evidence>
<organism evidence="5 6">
    <name type="scientific">Stomoxys calcitrans</name>
    <name type="common">Stable fly</name>
    <name type="synonym">Conops calcitrans</name>
    <dbReference type="NCBI Taxonomy" id="35570"/>
    <lineage>
        <taxon>Eukaryota</taxon>
        <taxon>Metazoa</taxon>
        <taxon>Ecdysozoa</taxon>
        <taxon>Arthropoda</taxon>
        <taxon>Hexapoda</taxon>
        <taxon>Insecta</taxon>
        <taxon>Pterygota</taxon>
        <taxon>Neoptera</taxon>
        <taxon>Endopterygota</taxon>
        <taxon>Diptera</taxon>
        <taxon>Brachycera</taxon>
        <taxon>Muscomorpha</taxon>
        <taxon>Muscoidea</taxon>
        <taxon>Muscidae</taxon>
        <taxon>Stomoxys</taxon>
    </lineage>
</organism>
<dbReference type="EnsemblMetazoa" id="SCAU014808-RA">
    <property type="protein sequence ID" value="SCAU014808-PA"/>
    <property type="gene ID" value="SCAU014808"/>
</dbReference>
<proteinExistence type="inferred from homology"/>
<dbReference type="VEuPathDB" id="VectorBase:SCAU014808"/>
<feature type="region of interest" description="Disordered" evidence="4">
    <location>
        <begin position="1"/>
        <end position="83"/>
    </location>
</feature>
<accession>A0A1I8Q8A6</accession>
<comment type="similarity">
    <text evidence="2">Belongs to the ATPase inhibitor family.</text>
</comment>
<dbReference type="AlphaFoldDB" id="A0A1I8Q8A6"/>
<gene>
    <name evidence="5" type="primary">106087677</name>
</gene>
<dbReference type="Proteomes" id="UP000095300">
    <property type="component" value="Unassembled WGS sequence"/>
</dbReference>
<keyword evidence="3" id="KW-0496">Mitochondrion</keyword>
<dbReference type="InterPro" id="IPR007648">
    <property type="entry name" value="ATPase_inhibitor_mt"/>
</dbReference>
<feature type="compositionally biased region" description="Polar residues" evidence="4">
    <location>
        <begin position="7"/>
        <end position="18"/>
    </location>
</feature>